<evidence type="ECO:0000259" key="2">
    <source>
        <dbReference type="PROSITE" id="PS50011"/>
    </source>
</evidence>
<dbReference type="GO" id="GO:0004672">
    <property type="term" value="F:protein kinase activity"/>
    <property type="evidence" value="ECO:0007669"/>
    <property type="project" value="InterPro"/>
</dbReference>
<feature type="compositionally biased region" description="Low complexity" evidence="1">
    <location>
        <begin position="590"/>
        <end position="601"/>
    </location>
</feature>
<dbReference type="EMBL" id="OC864672">
    <property type="protein sequence ID" value="CAD7631863.1"/>
    <property type="molecule type" value="Genomic_DNA"/>
</dbReference>
<proteinExistence type="predicted"/>
<dbReference type="Gene3D" id="1.10.510.10">
    <property type="entry name" value="Transferase(Phosphotransferase) domain 1"/>
    <property type="match status" value="1"/>
</dbReference>
<gene>
    <name evidence="3" type="ORF">OSB1V03_LOCUS12272</name>
</gene>
<feature type="region of interest" description="Disordered" evidence="1">
    <location>
        <begin position="555"/>
        <end position="616"/>
    </location>
</feature>
<feature type="region of interest" description="Disordered" evidence="1">
    <location>
        <begin position="492"/>
        <end position="516"/>
    </location>
</feature>
<evidence type="ECO:0000313" key="4">
    <source>
        <dbReference type="Proteomes" id="UP000759131"/>
    </source>
</evidence>
<keyword evidence="4" id="KW-1185">Reference proteome</keyword>
<name>A0A7R9KYN1_9ACAR</name>
<reference evidence="3" key="1">
    <citation type="submission" date="2020-11" db="EMBL/GenBank/DDBJ databases">
        <authorList>
            <person name="Tran Van P."/>
        </authorList>
    </citation>
    <scope>NUCLEOTIDE SEQUENCE</scope>
</reference>
<feature type="compositionally biased region" description="Polar residues" evidence="1">
    <location>
        <begin position="374"/>
        <end position="389"/>
    </location>
</feature>
<dbReference type="SMART" id="SM00220">
    <property type="entry name" value="S_TKc"/>
    <property type="match status" value="1"/>
</dbReference>
<dbReference type="InterPro" id="IPR011009">
    <property type="entry name" value="Kinase-like_dom_sf"/>
</dbReference>
<feature type="non-terminal residue" evidence="3">
    <location>
        <position position="1"/>
    </location>
</feature>
<organism evidence="3">
    <name type="scientific">Medioppia subpectinata</name>
    <dbReference type="NCBI Taxonomy" id="1979941"/>
    <lineage>
        <taxon>Eukaryota</taxon>
        <taxon>Metazoa</taxon>
        <taxon>Ecdysozoa</taxon>
        <taxon>Arthropoda</taxon>
        <taxon>Chelicerata</taxon>
        <taxon>Arachnida</taxon>
        <taxon>Acari</taxon>
        <taxon>Acariformes</taxon>
        <taxon>Sarcoptiformes</taxon>
        <taxon>Oribatida</taxon>
        <taxon>Brachypylina</taxon>
        <taxon>Oppioidea</taxon>
        <taxon>Oppiidae</taxon>
        <taxon>Medioppia</taxon>
    </lineage>
</organism>
<dbReference type="InterPro" id="IPR008271">
    <property type="entry name" value="Ser/Thr_kinase_AS"/>
</dbReference>
<dbReference type="PANTHER" id="PTHR47907">
    <property type="entry name" value="PROTEIN KINASE DOMAIN-CONTAINING PROTEIN"/>
    <property type="match status" value="1"/>
</dbReference>
<dbReference type="InterPro" id="IPR051744">
    <property type="entry name" value="AP2_assoc_SerThr_kinase"/>
</dbReference>
<evidence type="ECO:0000313" key="3">
    <source>
        <dbReference type="EMBL" id="CAD7631863.1"/>
    </source>
</evidence>
<feature type="region of interest" description="Disordered" evidence="1">
    <location>
        <begin position="257"/>
        <end position="276"/>
    </location>
</feature>
<dbReference type="EMBL" id="CAJPIZ010010097">
    <property type="protein sequence ID" value="CAG2112293.1"/>
    <property type="molecule type" value="Genomic_DNA"/>
</dbReference>
<evidence type="ECO:0000256" key="1">
    <source>
        <dbReference type="SAM" id="MobiDB-lite"/>
    </source>
</evidence>
<dbReference type="Proteomes" id="UP000759131">
    <property type="component" value="Unassembled WGS sequence"/>
</dbReference>
<dbReference type="OrthoDB" id="2018507at2759"/>
<feature type="region of interest" description="Disordered" evidence="1">
    <location>
        <begin position="219"/>
        <end position="238"/>
    </location>
</feature>
<sequence length="639" mass="69765">ICVECLGHVLQLMNDRINVGFSENELLKIFCDICEAVARLHHNQPPIIHRDLKIENILISESGSYQLCDFGSATVKVLRNSDSQSVLDIEEEIKKYTTLSYRAPEMVDLYAGKPITTKADIWALGCLLYKLCYFQLPFGESTLAIQNAQLVIPDASKYSHKLHALIKLMLEPDIDTRPDIFVVSTLAFQLLSKESPVVNVNGSAVPKWTALSLPMTESEARDAKRNAKQNANVMNTREAPPFGVAAGVTTVVVGGAPPEGTSVAPRQRPKGATSGQLSIQVLSAGAVNRATTPVEQSANKLLPNQSITTSQSFTSGAQLLASQSSAQPLPVSAPTSNLVSPSNHIRQQTAVATTEAAIASNNPFIIVGPDSGIRRTQTPPGATSPTGSIPSPHMHSFHRRNVSDTSGFSSKDLVQLVNTETNLHTSNSLSSQNTYTGVKGWNPFEEDFRPQPADISVDDQLFGHEFDKIRKGSQSSISNVKSREDLVMSSMSNTEASDPFGSAPFDPQKMRRHQQKQELLRLQLEKPHDLNEFNLLTANTNANKGISVPTTYMPLYSSDAEDGDESRDGDHHNHEMRSLPVSIPHRNRNSSETSTTTSHSTIASNEGSVKNAFVKAPAEDRSKYEKFFDADPDDDHELI</sequence>
<dbReference type="PROSITE" id="PS00108">
    <property type="entry name" value="PROTEIN_KINASE_ST"/>
    <property type="match status" value="1"/>
</dbReference>
<dbReference type="SUPFAM" id="SSF56112">
    <property type="entry name" value="Protein kinase-like (PK-like)"/>
    <property type="match status" value="1"/>
</dbReference>
<feature type="compositionally biased region" description="Basic and acidic residues" evidence="1">
    <location>
        <begin position="566"/>
        <end position="577"/>
    </location>
</feature>
<feature type="region of interest" description="Disordered" evidence="1">
    <location>
        <begin position="368"/>
        <end position="406"/>
    </location>
</feature>
<dbReference type="InterPro" id="IPR000719">
    <property type="entry name" value="Prot_kinase_dom"/>
</dbReference>
<dbReference type="PROSITE" id="PS50011">
    <property type="entry name" value="PROTEIN_KINASE_DOM"/>
    <property type="match status" value="1"/>
</dbReference>
<dbReference type="GO" id="GO:0005524">
    <property type="term" value="F:ATP binding"/>
    <property type="evidence" value="ECO:0007669"/>
    <property type="project" value="InterPro"/>
</dbReference>
<dbReference type="AlphaFoldDB" id="A0A7R9KYN1"/>
<dbReference type="PANTHER" id="PTHR47907:SF4">
    <property type="entry name" value="BMP-2-INDUCIBLE PROTEIN KINASE ISOFORM X1"/>
    <property type="match status" value="1"/>
</dbReference>
<feature type="domain" description="Protein kinase" evidence="2">
    <location>
        <begin position="1"/>
        <end position="191"/>
    </location>
</feature>
<dbReference type="Pfam" id="PF00069">
    <property type="entry name" value="Pkinase"/>
    <property type="match status" value="1"/>
</dbReference>
<accession>A0A7R9KYN1</accession>
<protein>
    <recommendedName>
        <fullName evidence="2">Protein kinase domain-containing protein</fullName>
    </recommendedName>
</protein>